<gene>
    <name evidence="1" type="ORF">B9Q04_00625</name>
</gene>
<comment type="caution">
    <text evidence="1">The sequence shown here is derived from an EMBL/GenBank/DDBJ whole genome shotgun (WGS) entry which is preliminary data.</text>
</comment>
<protein>
    <submittedName>
        <fullName evidence="1">Uncharacterized protein</fullName>
    </submittedName>
</protein>
<reference evidence="1 2" key="1">
    <citation type="submission" date="2017-04" db="EMBL/GenBank/DDBJ databases">
        <title>Novel microbial lineages endemic to geothermal iron-oxide mats fill important gaps in the evolutionary history of Archaea.</title>
        <authorList>
            <person name="Jay Z.J."/>
            <person name="Beam J.P."/>
            <person name="Dlakic M."/>
            <person name="Rusch D.B."/>
            <person name="Kozubal M.A."/>
            <person name="Inskeep W.P."/>
        </authorList>
    </citation>
    <scope>NUCLEOTIDE SEQUENCE [LARGE SCALE GENOMIC DNA]</scope>
    <source>
        <strain evidence="1">BE_D</strain>
    </source>
</reference>
<name>A0A2R6CEU4_9ARCH</name>
<evidence type="ECO:0000313" key="1">
    <source>
        <dbReference type="EMBL" id="PSO09409.1"/>
    </source>
</evidence>
<evidence type="ECO:0000313" key="2">
    <source>
        <dbReference type="Proteomes" id="UP000242015"/>
    </source>
</evidence>
<organism evidence="1 2">
    <name type="scientific">Candidatus Marsarchaeota G2 archaeon BE_D</name>
    <dbReference type="NCBI Taxonomy" id="1978158"/>
    <lineage>
        <taxon>Archaea</taxon>
        <taxon>Candidatus Marsarchaeota</taxon>
        <taxon>Candidatus Marsarchaeota group 2</taxon>
    </lineage>
</organism>
<proteinExistence type="predicted"/>
<dbReference type="AlphaFoldDB" id="A0A2R6CEU4"/>
<accession>A0A2R6CEU4</accession>
<sequence length="67" mass="7506">MVSTLHEVLPGFGREQSASGWRLDFLPRHEKSGFTPTHPDSDVLGTIESLHLISFLTKGRAFSQIRL</sequence>
<dbReference type="Proteomes" id="UP000242015">
    <property type="component" value="Unassembled WGS sequence"/>
</dbReference>
<dbReference type="EMBL" id="NEXF01000005">
    <property type="protein sequence ID" value="PSO09409.1"/>
    <property type="molecule type" value="Genomic_DNA"/>
</dbReference>